<sequence>MVNQTSRLDTHEHQILQLQTDVAEIKASLLALNDERAESAEFRKVVLNWMKSQEKRPVDDSSGASGLVFSTSGVNSSSSDPSSGLPWAVKKVKLPEFSGFDPQVAADPSHASAFSRVLQGQESSTSRVLFGESNESDSCGRPIQWPSSLTIDANDKIDPASISQHYSTMDKVSFGRPTESFFTNLLSGPDLVASKASLSLFRYQHSSGPLTGDGPQVLGQGEPKRVHTPKITERRHPVCSFDSIRIKCVAAKGDDASECEKFAKFYRSLCPGEWVDRWNEQRENGIFPGPL</sequence>
<evidence type="ECO:0000256" key="4">
    <source>
        <dbReference type="SAM" id="Coils"/>
    </source>
</evidence>
<organism evidence="6 7">
    <name type="scientific">Mikania micrantha</name>
    <name type="common">bitter vine</name>
    <dbReference type="NCBI Taxonomy" id="192012"/>
    <lineage>
        <taxon>Eukaryota</taxon>
        <taxon>Viridiplantae</taxon>
        <taxon>Streptophyta</taxon>
        <taxon>Embryophyta</taxon>
        <taxon>Tracheophyta</taxon>
        <taxon>Spermatophyta</taxon>
        <taxon>Magnoliopsida</taxon>
        <taxon>eudicotyledons</taxon>
        <taxon>Gunneridae</taxon>
        <taxon>Pentapetalae</taxon>
        <taxon>asterids</taxon>
        <taxon>campanulids</taxon>
        <taxon>Asterales</taxon>
        <taxon>Asteraceae</taxon>
        <taxon>Asteroideae</taxon>
        <taxon>Heliantheae alliance</taxon>
        <taxon>Eupatorieae</taxon>
        <taxon>Mikania</taxon>
    </lineage>
</organism>
<dbReference type="AlphaFoldDB" id="A0A5N6N1D7"/>
<dbReference type="Pfam" id="PF02297">
    <property type="entry name" value="COX6B"/>
    <property type="match status" value="1"/>
</dbReference>
<dbReference type="InterPro" id="IPR003213">
    <property type="entry name" value="Cyt_c_oxidase_su6B"/>
</dbReference>
<dbReference type="GO" id="GO:0005739">
    <property type="term" value="C:mitochondrion"/>
    <property type="evidence" value="ECO:0007669"/>
    <property type="project" value="UniProtKB-SubCell"/>
</dbReference>
<dbReference type="Gene3D" id="1.10.10.140">
    <property type="entry name" value="Cytochrome c oxidase, subunit VIb"/>
    <property type="match status" value="1"/>
</dbReference>
<dbReference type="PANTHER" id="PTHR46281">
    <property type="entry name" value="CYTOCHROME C OXIDASE SUBUNIT 6B"/>
    <property type="match status" value="1"/>
</dbReference>
<dbReference type="InterPro" id="IPR048280">
    <property type="entry name" value="COX6B-like"/>
</dbReference>
<dbReference type="PANTHER" id="PTHR46281:SF8">
    <property type="entry name" value="CYTOCHROME C OXIDASE SUBUNIT 12, MITOCHONDRIAL"/>
    <property type="match status" value="1"/>
</dbReference>
<dbReference type="OrthoDB" id="608866at2759"/>
<dbReference type="CDD" id="cd00926">
    <property type="entry name" value="Cyt_c_Oxidase_VIb"/>
    <property type="match status" value="1"/>
</dbReference>
<dbReference type="InterPro" id="IPR036549">
    <property type="entry name" value="CX6/COA6-like_sf"/>
</dbReference>
<gene>
    <name evidence="6" type="ORF">E3N88_28691</name>
</gene>
<comment type="subcellular location">
    <subcellularLocation>
        <location evidence="1">Mitochondrion</location>
    </subcellularLocation>
</comment>
<dbReference type="Proteomes" id="UP000326396">
    <property type="component" value="Linkage Group LG4"/>
</dbReference>
<proteinExistence type="predicted"/>
<keyword evidence="4" id="KW-0175">Coiled coil</keyword>
<evidence type="ECO:0000313" key="6">
    <source>
        <dbReference type="EMBL" id="KAD4180100.1"/>
    </source>
</evidence>
<protein>
    <recommendedName>
        <fullName evidence="8">Cytochrome c oxidase subunit 6b</fullName>
    </recommendedName>
</protein>
<keyword evidence="3" id="KW-1015">Disulfide bond</keyword>
<evidence type="ECO:0008006" key="8">
    <source>
        <dbReference type="Google" id="ProtNLM"/>
    </source>
</evidence>
<feature type="coiled-coil region" evidence="4">
    <location>
        <begin position="8"/>
        <end position="35"/>
    </location>
</feature>
<name>A0A5N6N1D7_9ASTR</name>
<dbReference type="EMBL" id="SZYD01000014">
    <property type="protein sequence ID" value="KAD4180100.1"/>
    <property type="molecule type" value="Genomic_DNA"/>
</dbReference>
<keyword evidence="7" id="KW-1185">Reference proteome</keyword>
<evidence type="ECO:0000256" key="3">
    <source>
        <dbReference type="ARBA" id="ARBA00023157"/>
    </source>
</evidence>
<reference evidence="6 7" key="1">
    <citation type="submission" date="2019-05" db="EMBL/GenBank/DDBJ databases">
        <title>Mikania micrantha, genome provides insights into the molecular mechanism of rapid growth.</title>
        <authorList>
            <person name="Liu B."/>
        </authorList>
    </citation>
    <scope>NUCLEOTIDE SEQUENCE [LARGE SCALE GENOMIC DNA]</scope>
    <source>
        <strain evidence="6">NLD-2019</strain>
        <tissue evidence="6">Leaf</tissue>
    </source>
</reference>
<accession>A0A5N6N1D7</accession>
<evidence type="ECO:0000313" key="7">
    <source>
        <dbReference type="Proteomes" id="UP000326396"/>
    </source>
</evidence>
<comment type="caution">
    <text evidence="6">The sequence shown here is derived from an EMBL/GenBank/DDBJ whole genome shotgun (WGS) entry which is preliminary data.</text>
</comment>
<evidence type="ECO:0000256" key="2">
    <source>
        <dbReference type="ARBA" id="ARBA00023128"/>
    </source>
</evidence>
<dbReference type="GO" id="GO:0045277">
    <property type="term" value="C:respiratory chain complex IV"/>
    <property type="evidence" value="ECO:0007669"/>
    <property type="project" value="InterPro"/>
</dbReference>
<evidence type="ECO:0000256" key="5">
    <source>
        <dbReference type="SAM" id="MobiDB-lite"/>
    </source>
</evidence>
<dbReference type="SUPFAM" id="SSF47694">
    <property type="entry name" value="Cytochrome c oxidase subunit h"/>
    <property type="match status" value="1"/>
</dbReference>
<feature type="region of interest" description="Disordered" evidence="5">
    <location>
        <begin position="125"/>
        <end position="145"/>
    </location>
</feature>
<evidence type="ECO:0000256" key="1">
    <source>
        <dbReference type="ARBA" id="ARBA00004173"/>
    </source>
</evidence>
<keyword evidence="2" id="KW-0496">Mitochondrion</keyword>